<comment type="caution">
    <text evidence="2">The sequence shown here is derived from an EMBL/GenBank/DDBJ whole genome shotgun (WGS) entry which is preliminary data.</text>
</comment>
<gene>
    <name evidence="2" type="ORF">Taro_032103</name>
</gene>
<accession>A0A843W8F5</accession>
<keyword evidence="3" id="KW-1185">Reference proteome</keyword>
<dbReference type="AlphaFoldDB" id="A0A843W8F5"/>
<protein>
    <submittedName>
        <fullName evidence="2">Uncharacterized protein</fullName>
    </submittedName>
</protein>
<dbReference type="EMBL" id="NMUH01002340">
    <property type="protein sequence ID" value="MQL99379.1"/>
    <property type="molecule type" value="Genomic_DNA"/>
</dbReference>
<evidence type="ECO:0000313" key="2">
    <source>
        <dbReference type="EMBL" id="MQL99379.1"/>
    </source>
</evidence>
<proteinExistence type="predicted"/>
<evidence type="ECO:0000313" key="3">
    <source>
        <dbReference type="Proteomes" id="UP000652761"/>
    </source>
</evidence>
<evidence type="ECO:0000256" key="1">
    <source>
        <dbReference type="SAM" id="MobiDB-lite"/>
    </source>
</evidence>
<name>A0A843W8F5_COLES</name>
<feature type="region of interest" description="Disordered" evidence="1">
    <location>
        <begin position="1"/>
        <end position="27"/>
    </location>
</feature>
<organism evidence="2 3">
    <name type="scientific">Colocasia esculenta</name>
    <name type="common">Wild taro</name>
    <name type="synonym">Arum esculentum</name>
    <dbReference type="NCBI Taxonomy" id="4460"/>
    <lineage>
        <taxon>Eukaryota</taxon>
        <taxon>Viridiplantae</taxon>
        <taxon>Streptophyta</taxon>
        <taxon>Embryophyta</taxon>
        <taxon>Tracheophyta</taxon>
        <taxon>Spermatophyta</taxon>
        <taxon>Magnoliopsida</taxon>
        <taxon>Liliopsida</taxon>
        <taxon>Araceae</taxon>
        <taxon>Aroideae</taxon>
        <taxon>Colocasieae</taxon>
        <taxon>Colocasia</taxon>
    </lineage>
</organism>
<dbReference type="Proteomes" id="UP000652761">
    <property type="component" value="Unassembled WGS sequence"/>
</dbReference>
<sequence>MKGPAAAPPQQAKKLWRPTNTTPAVHTTPDVQLYTRVRVSRKMTQTSTVHKYRDKSRALTYLAHTKPRVLD</sequence>
<feature type="compositionally biased region" description="Low complexity" evidence="1">
    <location>
        <begin position="1"/>
        <end position="12"/>
    </location>
</feature>
<reference evidence="2" key="1">
    <citation type="submission" date="2017-07" db="EMBL/GenBank/DDBJ databases">
        <title>Taro Niue Genome Assembly and Annotation.</title>
        <authorList>
            <person name="Atibalentja N."/>
            <person name="Keating K."/>
            <person name="Fields C.J."/>
        </authorList>
    </citation>
    <scope>NUCLEOTIDE SEQUENCE</scope>
    <source>
        <strain evidence="2">Niue_2</strain>
        <tissue evidence="2">Leaf</tissue>
    </source>
</reference>